<dbReference type="InterPro" id="IPR007921">
    <property type="entry name" value="CHAP_dom"/>
</dbReference>
<gene>
    <name evidence="2" type="ORF">HNQ64_001691</name>
</gene>
<name>A0A7W8DPL6_9BACT</name>
<dbReference type="RefSeq" id="WP_184207351.1">
    <property type="nucleotide sequence ID" value="NZ_JACHIF010000003.1"/>
</dbReference>
<evidence type="ECO:0000259" key="1">
    <source>
        <dbReference type="Pfam" id="PF05257"/>
    </source>
</evidence>
<feature type="domain" description="Peptidase C51" evidence="1">
    <location>
        <begin position="44"/>
        <end position="134"/>
    </location>
</feature>
<evidence type="ECO:0000313" key="2">
    <source>
        <dbReference type="EMBL" id="MBB5037442.1"/>
    </source>
</evidence>
<reference evidence="2 3" key="1">
    <citation type="submission" date="2020-08" db="EMBL/GenBank/DDBJ databases">
        <title>Genomic Encyclopedia of Type Strains, Phase IV (KMG-IV): sequencing the most valuable type-strain genomes for metagenomic binning, comparative biology and taxonomic classification.</title>
        <authorList>
            <person name="Goeker M."/>
        </authorList>
    </citation>
    <scope>NUCLEOTIDE SEQUENCE [LARGE SCALE GENOMIC DNA]</scope>
    <source>
        <strain evidence="2 3">DSM 12251</strain>
    </source>
</reference>
<proteinExistence type="predicted"/>
<sequence>MNLPGKIIEIATAEIGVEEENGSNCGPRVNSYKAATWLPADKPWPWCAAFVCWVIQQALKVTGIPETPTFQRPQTAGAWDFETWSKKQDTTTWTKKPHGGDILPGDIIIFTFSHIGIAQSAPLPDGTLWTIEGNTDAAGSREGGGVFRKRRKLSQIRSRIRFRV</sequence>
<protein>
    <recommendedName>
        <fullName evidence="1">Peptidase C51 domain-containing protein</fullName>
    </recommendedName>
</protein>
<dbReference type="Pfam" id="PF05257">
    <property type="entry name" value="CHAP"/>
    <property type="match status" value="1"/>
</dbReference>
<evidence type="ECO:0000313" key="3">
    <source>
        <dbReference type="Proteomes" id="UP000534294"/>
    </source>
</evidence>
<comment type="caution">
    <text evidence="2">The sequence shown here is derived from an EMBL/GenBank/DDBJ whole genome shotgun (WGS) entry which is preliminary data.</text>
</comment>
<accession>A0A7W8DPL6</accession>
<dbReference type="AlphaFoldDB" id="A0A7W8DPL6"/>
<keyword evidence="3" id="KW-1185">Reference proteome</keyword>
<dbReference type="Proteomes" id="UP000534294">
    <property type="component" value="Unassembled WGS sequence"/>
</dbReference>
<dbReference type="EMBL" id="JACHIF010000003">
    <property type="protein sequence ID" value="MBB5037442.1"/>
    <property type="molecule type" value="Genomic_DNA"/>
</dbReference>
<organism evidence="2 3">
    <name type="scientific">Prosthecobacter dejongeii</name>
    <dbReference type="NCBI Taxonomy" id="48465"/>
    <lineage>
        <taxon>Bacteria</taxon>
        <taxon>Pseudomonadati</taxon>
        <taxon>Verrucomicrobiota</taxon>
        <taxon>Verrucomicrobiia</taxon>
        <taxon>Verrucomicrobiales</taxon>
        <taxon>Verrucomicrobiaceae</taxon>
        <taxon>Prosthecobacter</taxon>
    </lineage>
</organism>